<feature type="domain" description="ZSWIM3 N-terminal" evidence="2">
    <location>
        <begin position="18"/>
        <end position="105"/>
    </location>
</feature>
<feature type="domain" description="ZSWIM1/3 RNaseH-like" evidence="1">
    <location>
        <begin position="183"/>
        <end position="307"/>
    </location>
</feature>
<comment type="caution">
    <text evidence="3">The sequence shown here is derived from an EMBL/GenBank/DDBJ whole genome shotgun (WGS) entry which is preliminary data.</text>
</comment>
<dbReference type="AlphaFoldDB" id="A0AAV3YP29"/>
<sequence length="437" mass="50435">MRTWDQHKHWNVRSELYSEKWFVDSGGRTIEQANSKIANPTLHYKKEFKYAFVNFKCIHGGIFKSRGSKRNRQSHQLECPAKITLSAQRKTDKLVITKLNLEHNHEHIPESCAYYHADRRVTEKEKNEITKLVKLGLTAGKIMNHMSETSGTVFCRHDIHNVAKQGAKPSGTVQEEVWSILTKMCKEDSTSQYFIRGDSENNMSTLFFQTGAMRRILNVYCDVLFVDGTYCLNNLGYPLYVFLCVDGEIKGRVVGYCIVKDETTTTLTDVFQDFISSNHINVKTVVVDKDAAEIAAIKEVFPEVNILLCSFHVAQSFKTAATKYCPPSEREKSLDILMKMLYATSEEDFVTSFEMLPSWLKIYIEKNWMPNRKSWAQYMTKHILSWGTKTNNHVERHNRVLKTLSSHTKSLPSLIEKILDHHRNEEQRLALTATTLF</sequence>
<reference evidence="3 4" key="1">
    <citation type="journal article" date="2021" name="Elife">
        <title>Chloroplast acquisition without the gene transfer in kleptoplastic sea slugs, Plakobranchus ocellatus.</title>
        <authorList>
            <person name="Maeda T."/>
            <person name="Takahashi S."/>
            <person name="Yoshida T."/>
            <person name="Shimamura S."/>
            <person name="Takaki Y."/>
            <person name="Nagai Y."/>
            <person name="Toyoda A."/>
            <person name="Suzuki Y."/>
            <person name="Arimoto A."/>
            <person name="Ishii H."/>
            <person name="Satoh N."/>
            <person name="Nishiyama T."/>
            <person name="Hasebe M."/>
            <person name="Maruyama T."/>
            <person name="Minagawa J."/>
            <person name="Obokata J."/>
            <person name="Shigenobu S."/>
        </authorList>
    </citation>
    <scope>NUCLEOTIDE SEQUENCE [LARGE SCALE GENOMIC DNA]</scope>
</reference>
<proteinExistence type="predicted"/>
<dbReference type="InterPro" id="IPR052579">
    <property type="entry name" value="Zinc_finger_SWIM"/>
</dbReference>
<organism evidence="3 4">
    <name type="scientific">Plakobranchus ocellatus</name>
    <dbReference type="NCBI Taxonomy" id="259542"/>
    <lineage>
        <taxon>Eukaryota</taxon>
        <taxon>Metazoa</taxon>
        <taxon>Spiralia</taxon>
        <taxon>Lophotrochozoa</taxon>
        <taxon>Mollusca</taxon>
        <taxon>Gastropoda</taxon>
        <taxon>Heterobranchia</taxon>
        <taxon>Euthyneura</taxon>
        <taxon>Panpulmonata</taxon>
        <taxon>Sacoglossa</taxon>
        <taxon>Placobranchoidea</taxon>
        <taxon>Plakobranchidae</taxon>
        <taxon>Plakobranchus</taxon>
    </lineage>
</organism>
<dbReference type="PANTHER" id="PTHR31569:SF4">
    <property type="entry name" value="SWIM-TYPE DOMAIN-CONTAINING PROTEIN"/>
    <property type="match status" value="1"/>
</dbReference>
<gene>
    <name evidence="3" type="ORF">PoB_001082300</name>
</gene>
<protein>
    <submittedName>
        <fullName evidence="3">Zinc finger swim domain-containing protein 3</fullName>
    </submittedName>
</protein>
<dbReference type="Proteomes" id="UP000735302">
    <property type="component" value="Unassembled WGS sequence"/>
</dbReference>
<name>A0AAV3YP29_9GAST</name>
<dbReference type="Pfam" id="PF21056">
    <property type="entry name" value="ZSWIM1-3_RNaseH-like"/>
    <property type="match status" value="1"/>
</dbReference>
<dbReference type="Pfam" id="PF21599">
    <property type="entry name" value="ZSWIM3_N"/>
    <property type="match status" value="1"/>
</dbReference>
<dbReference type="InterPro" id="IPR048325">
    <property type="entry name" value="ZSWIM3_N"/>
</dbReference>
<keyword evidence="4" id="KW-1185">Reference proteome</keyword>
<dbReference type="EMBL" id="BLXT01001295">
    <property type="protein sequence ID" value="GFN84317.1"/>
    <property type="molecule type" value="Genomic_DNA"/>
</dbReference>
<evidence type="ECO:0000313" key="3">
    <source>
        <dbReference type="EMBL" id="GFN84317.1"/>
    </source>
</evidence>
<evidence type="ECO:0000259" key="1">
    <source>
        <dbReference type="Pfam" id="PF21056"/>
    </source>
</evidence>
<evidence type="ECO:0000313" key="4">
    <source>
        <dbReference type="Proteomes" id="UP000735302"/>
    </source>
</evidence>
<evidence type="ECO:0000259" key="2">
    <source>
        <dbReference type="Pfam" id="PF21599"/>
    </source>
</evidence>
<dbReference type="PANTHER" id="PTHR31569">
    <property type="entry name" value="SWIM-TYPE DOMAIN-CONTAINING PROTEIN"/>
    <property type="match status" value="1"/>
</dbReference>
<accession>A0AAV3YP29</accession>
<dbReference type="InterPro" id="IPR048324">
    <property type="entry name" value="ZSWIM1-3_RNaseH-like"/>
</dbReference>